<proteinExistence type="predicted"/>
<evidence type="ECO:0000313" key="2">
    <source>
        <dbReference type="Proteomes" id="UP001190926"/>
    </source>
</evidence>
<comment type="caution">
    <text evidence="1">The sequence shown here is derived from an EMBL/GenBank/DDBJ whole genome shotgun (WGS) entry which is preliminary data.</text>
</comment>
<dbReference type="InterPro" id="IPR007493">
    <property type="entry name" value="DUF538"/>
</dbReference>
<dbReference type="Gene3D" id="2.30.240.10">
    <property type="entry name" value="At5g01610-like"/>
    <property type="match status" value="1"/>
</dbReference>
<dbReference type="PANTHER" id="PTHR31676:SF7">
    <property type="entry name" value="DUF538 DOMAIN-CONTAINING PROTEIN"/>
    <property type="match status" value="1"/>
</dbReference>
<gene>
    <name evidence="1" type="ORF">C2S53_017591</name>
</gene>
<name>A0AAD4J295_PERFH</name>
<reference evidence="1 2" key="1">
    <citation type="journal article" date="2021" name="Nat. Commun.">
        <title>Incipient diploidization of the medicinal plant Perilla within 10,000 years.</title>
        <authorList>
            <person name="Zhang Y."/>
            <person name="Shen Q."/>
            <person name="Leng L."/>
            <person name="Zhang D."/>
            <person name="Chen S."/>
            <person name="Shi Y."/>
            <person name="Ning Z."/>
            <person name="Chen S."/>
        </authorList>
    </citation>
    <scope>NUCLEOTIDE SEQUENCE [LARGE SCALE GENOMIC DNA]</scope>
    <source>
        <strain evidence="2">cv. PC099</strain>
    </source>
</reference>
<dbReference type="EMBL" id="SDAM02000175">
    <property type="protein sequence ID" value="KAH6825619.1"/>
    <property type="molecule type" value="Genomic_DNA"/>
</dbReference>
<evidence type="ECO:0000313" key="1">
    <source>
        <dbReference type="EMBL" id="KAH6825619.1"/>
    </source>
</evidence>
<organism evidence="1 2">
    <name type="scientific">Perilla frutescens var. hirtella</name>
    <name type="common">Perilla citriodora</name>
    <name type="synonym">Perilla setoyensis</name>
    <dbReference type="NCBI Taxonomy" id="608512"/>
    <lineage>
        <taxon>Eukaryota</taxon>
        <taxon>Viridiplantae</taxon>
        <taxon>Streptophyta</taxon>
        <taxon>Embryophyta</taxon>
        <taxon>Tracheophyta</taxon>
        <taxon>Spermatophyta</taxon>
        <taxon>Magnoliopsida</taxon>
        <taxon>eudicotyledons</taxon>
        <taxon>Gunneridae</taxon>
        <taxon>Pentapetalae</taxon>
        <taxon>asterids</taxon>
        <taxon>lamiids</taxon>
        <taxon>Lamiales</taxon>
        <taxon>Lamiaceae</taxon>
        <taxon>Nepetoideae</taxon>
        <taxon>Elsholtzieae</taxon>
        <taxon>Perilla</taxon>
    </lineage>
</organism>
<accession>A0AAD4J295</accession>
<sequence>MATAKMIESERKAADIYHGAAICREKLEKMLDEFSVPKCLFEKVDDIEEFGLNRSTGFYWLRQKSKTERKVDKVGTAYYDTELSGFIQQRRITKVTGVKAKELFLTLTVSEILVGVPSNHTVKFVSTAGIYRVHPIAAFEPAVIAKINTKK</sequence>
<keyword evidence="2" id="KW-1185">Reference proteome</keyword>
<dbReference type="AlphaFoldDB" id="A0AAD4J295"/>
<dbReference type="Proteomes" id="UP001190926">
    <property type="component" value="Unassembled WGS sequence"/>
</dbReference>
<dbReference type="PANTHER" id="PTHR31676">
    <property type="entry name" value="T31J12.3 PROTEIN-RELATED"/>
    <property type="match status" value="1"/>
</dbReference>
<protein>
    <submittedName>
        <fullName evidence="1">Uncharacterized protein</fullName>
    </submittedName>
</protein>
<dbReference type="Pfam" id="PF04398">
    <property type="entry name" value="DUF538"/>
    <property type="match status" value="1"/>
</dbReference>
<dbReference type="InterPro" id="IPR036758">
    <property type="entry name" value="At5g01610-like"/>
</dbReference>
<dbReference type="SUPFAM" id="SSF141562">
    <property type="entry name" value="At5g01610-like"/>
    <property type="match status" value="1"/>
</dbReference>